<dbReference type="Gene3D" id="1.10.10.10">
    <property type="entry name" value="Winged helix-like DNA-binding domain superfamily/Winged helix DNA-binding domain"/>
    <property type="match status" value="1"/>
</dbReference>
<dbReference type="Proteomes" id="UP001431963">
    <property type="component" value="Unassembled WGS sequence"/>
</dbReference>
<dbReference type="Pfam" id="PF00486">
    <property type="entry name" value="Trans_reg_C"/>
    <property type="match status" value="1"/>
</dbReference>
<name>A0ABU8BZU6_9RHOB</name>
<comment type="caution">
    <text evidence="8">The sequence shown here is derived from an EMBL/GenBank/DDBJ whole genome shotgun (WGS) entry which is preliminary data.</text>
</comment>
<dbReference type="PROSITE" id="PS50110">
    <property type="entry name" value="RESPONSE_REGULATORY"/>
    <property type="match status" value="1"/>
</dbReference>
<dbReference type="InterPro" id="IPR001867">
    <property type="entry name" value="OmpR/PhoB-type_DNA-bd"/>
</dbReference>
<dbReference type="PANTHER" id="PTHR48111">
    <property type="entry name" value="REGULATOR OF RPOS"/>
    <property type="match status" value="1"/>
</dbReference>
<organism evidence="8 9">
    <name type="scientific">Gemmobacter denitrificans</name>
    <dbReference type="NCBI Taxonomy" id="3123040"/>
    <lineage>
        <taxon>Bacteria</taxon>
        <taxon>Pseudomonadati</taxon>
        <taxon>Pseudomonadota</taxon>
        <taxon>Alphaproteobacteria</taxon>
        <taxon>Rhodobacterales</taxon>
        <taxon>Paracoccaceae</taxon>
        <taxon>Gemmobacter</taxon>
    </lineage>
</organism>
<keyword evidence="9" id="KW-1185">Reference proteome</keyword>
<evidence type="ECO:0000256" key="5">
    <source>
        <dbReference type="PROSITE-ProRule" id="PRU01091"/>
    </source>
</evidence>
<dbReference type="SMART" id="SM00862">
    <property type="entry name" value="Trans_reg_C"/>
    <property type="match status" value="1"/>
</dbReference>
<dbReference type="InterPro" id="IPR011006">
    <property type="entry name" value="CheY-like_superfamily"/>
</dbReference>
<feature type="domain" description="Response regulatory" evidence="6">
    <location>
        <begin position="2"/>
        <end position="116"/>
    </location>
</feature>
<dbReference type="InterPro" id="IPR039420">
    <property type="entry name" value="WalR-like"/>
</dbReference>
<accession>A0ABU8BZU6</accession>
<dbReference type="CDD" id="cd00383">
    <property type="entry name" value="trans_reg_C"/>
    <property type="match status" value="1"/>
</dbReference>
<dbReference type="PROSITE" id="PS51755">
    <property type="entry name" value="OMPR_PHOB"/>
    <property type="match status" value="1"/>
</dbReference>
<evidence type="ECO:0000313" key="9">
    <source>
        <dbReference type="Proteomes" id="UP001431963"/>
    </source>
</evidence>
<evidence type="ECO:0000313" key="8">
    <source>
        <dbReference type="EMBL" id="MEH7830221.1"/>
    </source>
</evidence>
<keyword evidence="2 5" id="KW-0238">DNA-binding</keyword>
<dbReference type="InterPro" id="IPR036388">
    <property type="entry name" value="WH-like_DNA-bd_sf"/>
</dbReference>
<evidence type="ECO:0000259" key="7">
    <source>
        <dbReference type="PROSITE" id="PS51755"/>
    </source>
</evidence>
<feature type="modified residue" description="4-aspartylphosphate" evidence="4">
    <location>
        <position position="51"/>
    </location>
</feature>
<feature type="DNA-binding region" description="OmpR/PhoB-type" evidence="5">
    <location>
        <begin position="124"/>
        <end position="220"/>
    </location>
</feature>
<dbReference type="RefSeq" id="WP_335425256.1">
    <property type="nucleotide sequence ID" value="NZ_JBALHR010000019.1"/>
</dbReference>
<dbReference type="InterPro" id="IPR001789">
    <property type="entry name" value="Sig_transdc_resp-reg_receiver"/>
</dbReference>
<feature type="domain" description="OmpR/PhoB-type" evidence="7">
    <location>
        <begin position="124"/>
        <end position="220"/>
    </location>
</feature>
<dbReference type="SUPFAM" id="SSF52172">
    <property type="entry name" value="CheY-like"/>
    <property type="match status" value="1"/>
</dbReference>
<evidence type="ECO:0000259" key="6">
    <source>
        <dbReference type="PROSITE" id="PS50110"/>
    </source>
</evidence>
<dbReference type="Gene3D" id="6.10.250.690">
    <property type="match status" value="1"/>
</dbReference>
<evidence type="ECO:0000256" key="1">
    <source>
        <dbReference type="ARBA" id="ARBA00023015"/>
    </source>
</evidence>
<keyword evidence="1" id="KW-0805">Transcription regulation</keyword>
<evidence type="ECO:0000256" key="2">
    <source>
        <dbReference type="ARBA" id="ARBA00023125"/>
    </source>
</evidence>
<sequence length="224" mass="24332">MRILLVEDDRPLAEALTALLARAGYAVDCVADGVSAEALAAAESFDLVILDLNLPELDGLSVLRAMRGRQNPAAVMILTARGTPEERVRGLDLGADDYMSKPFDVGEFEARVRSLLRRQAGLRSSSLSLGAITLDLVSRQFSAGGQMLDLPARERALLELLFTRAGKVVAKEVIVQSLTSLDDMLSDNAIEQYISRLRRRLAPHGVVLRTARGIGYYIEKGPGQ</sequence>
<dbReference type="Pfam" id="PF00072">
    <property type="entry name" value="Response_reg"/>
    <property type="match status" value="1"/>
</dbReference>
<evidence type="ECO:0000256" key="4">
    <source>
        <dbReference type="PROSITE-ProRule" id="PRU00169"/>
    </source>
</evidence>
<reference evidence="8" key="1">
    <citation type="submission" date="2024-02" db="EMBL/GenBank/DDBJ databases">
        <title>Genome sequences of strain Gemmobacter sp. JM10B15.</title>
        <authorList>
            <person name="Zhang M."/>
        </authorList>
    </citation>
    <scope>NUCLEOTIDE SEQUENCE</scope>
    <source>
        <strain evidence="8">JM10B15</strain>
    </source>
</reference>
<keyword evidence="3" id="KW-0804">Transcription</keyword>
<dbReference type="SMART" id="SM00448">
    <property type="entry name" value="REC"/>
    <property type="match status" value="1"/>
</dbReference>
<evidence type="ECO:0000256" key="3">
    <source>
        <dbReference type="ARBA" id="ARBA00023163"/>
    </source>
</evidence>
<protein>
    <submittedName>
        <fullName evidence="8">Response regulator transcription factor</fullName>
    </submittedName>
</protein>
<dbReference type="Gene3D" id="3.40.50.2300">
    <property type="match status" value="1"/>
</dbReference>
<dbReference type="EMBL" id="JBALHR010000019">
    <property type="protein sequence ID" value="MEH7830221.1"/>
    <property type="molecule type" value="Genomic_DNA"/>
</dbReference>
<proteinExistence type="predicted"/>
<dbReference type="PANTHER" id="PTHR48111:SF67">
    <property type="entry name" value="TRANSCRIPTIONAL REGULATORY PROTEIN TCTD"/>
    <property type="match status" value="1"/>
</dbReference>
<keyword evidence="4" id="KW-0597">Phosphoprotein</keyword>
<gene>
    <name evidence="8" type="ORF">V6590_18890</name>
</gene>